<evidence type="ECO:0000313" key="1">
    <source>
        <dbReference type="EMBL" id="MFM9412814.1"/>
    </source>
</evidence>
<comment type="caution">
    <text evidence="1">The sequence shown here is derived from an EMBL/GenBank/DDBJ whole genome shotgun (WGS) entry which is preliminary data.</text>
</comment>
<gene>
    <name evidence="1" type="ORF">ACKQTC_00240</name>
</gene>
<name>A0ABW9GYH1_9FIRM</name>
<dbReference type="EMBL" id="JBJUVG010000001">
    <property type="protein sequence ID" value="MFM9412814.1"/>
    <property type="molecule type" value="Genomic_DNA"/>
</dbReference>
<proteinExistence type="predicted"/>
<reference evidence="1 2" key="1">
    <citation type="journal article" date="2016" name="Int. J. Syst. Evol. Microbiol.">
        <title>Peptococcus simiae sp. nov., isolated from rhesus macaque faeces and emended description of the genus Peptococcus.</title>
        <authorList>
            <person name="Shkoporov A.N."/>
            <person name="Efimov B.A."/>
            <person name="Kondova I."/>
            <person name="Ouwerling B."/>
            <person name="Chaplin A.V."/>
            <person name="Shcherbakova V.A."/>
            <person name="Langermans J.A.M."/>
        </authorList>
    </citation>
    <scope>NUCLEOTIDE SEQUENCE [LARGE SCALE GENOMIC DNA]</scope>
    <source>
        <strain evidence="1 2">M108</strain>
    </source>
</reference>
<dbReference type="Proteomes" id="UP001631949">
    <property type="component" value="Unassembled WGS sequence"/>
</dbReference>
<evidence type="ECO:0000313" key="2">
    <source>
        <dbReference type="Proteomes" id="UP001631949"/>
    </source>
</evidence>
<dbReference type="RefSeq" id="WP_408976445.1">
    <property type="nucleotide sequence ID" value="NZ_JBJUVG010000001.1"/>
</dbReference>
<dbReference type="Gene3D" id="1.10.10.10">
    <property type="entry name" value="Winged helix-like DNA-binding domain superfamily/Winged helix DNA-binding domain"/>
    <property type="match status" value="1"/>
</dbReference>
<protein>
    <submittedName>
        <fullName evidence="1">Uncharacterized protein</fullName>
    </submittedName>
</protein>
<keyword evidence="2" id="KW-1185">Reference proteome</keyword>
<dbReference type="InterPro" id="IPR036388">
    <property type="entry name" value="WH-like_DNA-bd_sf"/>
</dbReference>
<dbReference type="SUPFAM" id="SSF46785">
    <property type="entry name" value="Winged helix' DNA-binding domain"/>
    <property type="match status" value="1"/>
</dbReference>
<accession>A0ABW9GYH1</accession>
<organism evidence="1 2">
    <name type="scientific">Peptococcus simiae</name>
    <dbReference type="NCBI Taxonomy" id="1643805"/>
    <lineage>
        <taxon>Bacteria</taxon>
        <taxon>Bacillati</taxon>
        <taxon>Bacillota</taxon>
        <taxon>Clostridia</taxon>
        <taxon>Eubacteriales</taxon>
        <taxon>Peptococcaceae</taxon>
        <taxon>Peptococcus</taxon>
    </lineage>
</organism>
<sequence>MFDISLTNNQKQYLLYLLESDREESLPTISTAFNCSKVNSKKIIDRMVKIGLVYKERNIIYLSDLGRAIAEENRLERDEMAVVLQAGLGIEEKSARELANSMLMEESSSMRARLLSMARYFVQVDNRQGTSLSSDEMAKILGPGVSRIYFVVFQEENHPDDVFVPLSMALRGLYRDVEVTISPDDDQHLITFRVKPIEEAYKGNQYSCKPKLLVYKDEGRETIIPIGDTVSIPFHLIKTWYYTGGGILQAALELCAIPDINIDHRHYAKFVFTINLFNLA</sequence>
<dbReference type="InterPro" id="IPR036390">
    <property type="entry name" value="WH_DNA-bd_sf"/>
</dbReference>